<sequence length="138" mass="15912">MASRVRGTKESDFLDKIPPGLALSMILMRENLKKSMIETMTKTADTQHNSPKSRNSVRNDCEGHACPDCGRIYKLKSSLRNHQKWECGKDPQFKCSFCSYKAKQKMHMVRHMERMHRDIDYSAAKTEVLISNENSQSD</sequence>
<evidence type="ECO:0000259" key="2">
    <source>
        <dbReference type="PROSITE" id="PS50157"/>
    </source>
</evidence>
<dbReference type="InterPro" id="IPR013087">
    <property type="entry name" value="Znf_C2H2_type"/>
</dbReference>
<keyword evidence="1" id="KW-0862">Zinc</keyword>
<keyword evidence="1" id="KW-0863">Zinc-finger</keyword>
<proteinExistence type="predicted"/>
<keyword evidence="4" id="KW-1185">Reference proteome</keyword>
<dbReference type="InterPro" id="IPR036236">
    <property type="entry name" value="Znf_C2H2_sf"/>
</dbReference>
<evidence type="ECO:0000313" key="3">
    <source>
        <dbReference type="EMBL" id="KAL3275238.1"/>
    </source>
</evidence>
<dbReference type="EMBL" id="JABFTP020000083">
    <property type="protein sequence ID" value="KAL3275238.1"/>
    <property type="molecule type" value="Genomic_DNA"/>
</dbReference>
<comment type="caution">
    <text evidence="3">The sequence shown here is derived from an EMBL/GenBank/DDBJ whole genome shotgun (WGS) entry which is preliminary data.</text>
</comment>
<reference evidence="3 4" key="1">
    <citation type="journal article" date="2021" name="BMC Biol.">
        <title>Horizontally acquired antibacterial genes associated with adaptive radiation of ladybird beetles.</title>
        <authorList>
            <person name="Li H.S."/>
            <person name="Tang X.F."/>
            <person name="Huang Y.H."/>
            <person name="Xu Z.Y."/>
            <person name="Chen M.L."/>
            <person name="Du X.Y."/>
            <person name="Qiu B.Y."/>
            <person name="Chen P.T."/>
            <person name="Zhang W."/>
            <person name="Slipinski A."/>
            <person name="Escalona H.E."/>
            <person name="Waterhouse R.M."/>
            <person name="Zwick A."/>
            <person name="Pang H."/>
        </authorList>
    </citation>
    <scope>NUCLEOTIDE SEQUENCE [LARGE SCALE GENOMIC DNA]</scope>
    <source>
        <strain evidence="3">SYSU2018</strain>
    </source>
</reference>
<feature type="domain" description="C2H2-type" evidence="2">
    <location>
        <begin position="64"/>
        <end position="91"/>
    </location>
</feature>
<dbReference type="AlphaFoldDB" id="A0ABD2N983"/>
<organism evidence="3 4">
    <name type="scientific">Cryptolaemus montrouzieri</name>
    <dbReference type="NCBI Taxonomy" id="559131"/>
    <lineage>
        <taxon>Eukaryota</taxon>
        <taxon>Metazoa</taxon>
        <taxon>Ecdysozoa</taxon>
        <taxon>Arthropoda</taxon>
        <taxon>Hexapoda</taxon>
        <taxon>Insecta</taxon>
        <taxon>Pterygota</taxon>
        <taxon>Neoptera</taxon>
        <taxon>Endopterygota</taxon>
        <taxon>Coleoptera</taxon>
        <taxon>Polyphaga</taxon>
        <taxon>Cucujiformia</taxon>
        <taxon>Coccinelloidea</taxon>
        <taxon>Coccinellidae</taxon>
        <taxon>Scymninae</taxon>
        <taxon>Scymnini</taxon>
        <taxon>Cryptolaemus</taxon>
    </lineage>
</organism>
<dbReference type="Proteomes" id="UP001516400">
    <property type="component" value="Unassembled WGS sequence"/>
</dbReference>
<evidence type="ECO:0000256" key="1">
    <source>
        <dbReference type="PROSITE-ProRule" id="PRU00042"/>
    </source>
</evidence>
<name>A0ABD2N983_9CUCU</name>
<evidence type="ECO:0000313" key="4">
    <source>
        <dbReference type="Proteomes" id="UP001516400"/>
    </source>
</evidence>
<dbReference type="SUPFAM" id="SSF57667">
    <property type="entry name" value="beta-beta-alpha zinc fingers"/>
    <property type="match status" value="1"/>
</dbReference>
<dbReference type="SMART" id="SM00355">
    <property type="entry name" value="ZnF_C2H2"/>
    <property type="match status" value="2"/>
</dbReference>
<protein>
    <recommendedName>
        <fullName evidence="2">C2H2-type domain-containing protein</fullName>
    </recommendedName>
</protein>
<dbReference type="Gene3D" id="3.30.160.60">
    <property type="entry name" value="Classic Zinc Finger"/>
    <property type="match status" value="1"/>
</dbReference>
<dbReference type="GO" id="GO:0008270">
    <property type="term" value="F:zinc ion binding"/>
    <property type="evidence" value="ECO:0007669"/>
    <property type="project" value="UniProtKB-KW"/>
</dbReference>
<keyword evidence="1" id="KW-0479">Metal-binding</keyword>
<dbReference type="PROSITE" id="PS50157">
    <property type="entry name" value="ZINC_FINGER_C2H2_2"/>
    <property type="match status" value="1"/>
</dbReference>
<gene>
    <name evidence="3" type="ORF">HHI36_020007</name>
</gene>
<dbReference type="Pfam" id="PF13909">
    <property type="entry name" value="zf-H2C2_5"/>
    <property type="match status" value="1"/>
</dbReference>
<accession>A0ABD2N983</accession>